<dbReference type="EMBL" id="VSSQ01051150">
    <property type="protein sequence ID" value="MPN05241.1"/>
    <property type="molecule type" value="Genomic_DNA"/>
</dbReference>
<accession>A0A645ET71</accession>
<sequence length="121" mass="12921">MRPLEGIEHAFRDIGNETGRGEQRVLGVGALAKHLARAAQIKLHQVAGVIVNANVILGVGCFGDVYLLEHQVKFAVYQGIMKGIVVDLVLNVGGDAIQQRPGAGRFEAAIVERHAYLGIGL</sequence>
<name>A0A645ET71_9ZZZZ</name>
<comment type="caution">
    <text evidence="1">The sequence shown here is derived from an EMBL/GenBank/DDBJ whole genome shotgun (WGS) entry which is preliminary data.</text>
</comment>
<evidence type="ECO:0000313" key="1">
    <source>
        <dbReference type="EMBL" id="MPN05241.1"/>
    </source>
</evidence>
<protein>
    <submittedName>
        <fullName evidence="1">Uncharacterized protein</fullName>
    </submittedName>
</protein>
<proteinExistence type="predicted"/>
<organism evidence="1">
    <name type="scientific">bioreactor metagenome</name>
    <dbReference type="NCBI Taxonomy" id="1076179"/>
    <lineage>
        <taxon>unclassified sequences</taxon>
        <taxon>metagenomes</taxon>
        <taxon>ecological metagenomes</taxon>
    </lineage>
</organism>
<dbReference type="AlphaFoldDB" id="A0A645ET71"/>
<reference evidence="1" key="1">
    <citation type="submission" date="2019-08" db="EMBL/GenBank/DDBJ databases">
        <authorList>
            <person name="Kucharzyk K."/>
            <person name="Murdoch R.W."/>
            <person name="Higgins S."/>
            <person name="Loffler F."/>
        </authorList>
    </citation>
    <scope>NUCLEOTIDE SEQUENCE</scope>
</reference>
<gene>
    <name evidence="1" type="ORF">SDC9_152491</name>
</gene>